<evidence type="ECO:0000313" key="6">
    <source>
        <dbReference type="Proteomes" id="UP001296104"/>
    </source>
</evidence>
<comment type="caution">
    <text evidence="5">The sequence shown here is derived from an EMBL/GenBank/DDBJ whole genome shotgun (WGS) entry which is preliminary data.</text>
</comment>
<evidence type="ECO:0000256" key="1">
    <source>
        <dbReference type="ARBA" id="ARBA00006484"/>
    </source>
</evidence>
<dbReference type="InterPro" id="IPR036291">
    <property type="entry name" value="NAD(P)-bd_dom_sf"/>
</dbReference>
<dbReference type="EMBL" id="CAVMBE010000006">
    <property type="protein sequence ID" value="CAK3847636.1"/>
    <property type="molecule type" value="Genomic_DNA"/>
</dbReference>
<dbReference type="PROSITE" id="PS00061">
    <property type="entry name" value="ADH_SHORT"/>
    <property type="match status" value="1"/>
</dbReference>
<dbReference type="InterPro" id="IPR020904">
    <property type="entry name" value="Sc_DH/Rdtase_CS"/>
</dbReference>
<dbReference type="Pfam" id="PF00106">
    <property type="entry name" value="adh_short"/>
    <property type="match status" value="1"/>
</dbReference>
<proteinExistence type="inferred from homology"/>
<dbReference type="GO" id="GO:0005737">
    <property type="term" value="C:cytoplasm"/>
    <property type="evidence" value="ECO:0007669"/>
    <property type="project" value="TreeGrafter"/>
</dbReference>
<name>A0AAI8YTA8_9PEZI</name>
<dbReference type="PRINTS" id="PR00081">
    <property type="entry name" value="GDHRDH"/>
</dbReference>
<evidence type="ECO:0000256" key="2">
    <source>
        <dbReference type="ARBA" id="ARBA00022857"/>
    </source>
</evidence>
<keyword evidence="2" id="KW-0521">NADP</keyword>
<evidence type="ECO:0008006" key="7">
    <source>
        <dbReference type="Google" id="ProtNLM"/>
    </source>
</evidence>
<protein>
    <recommendedName>
        <fullName evidence="7">NAD(P)-binding protein</fullName>
    </recommendedName>
</protein>
<evidence type="ECO:0000256" key="3">
    <source>
        <dbReference type="ARBA" id="ARBA00023002"/>
    </source>
</evidence>
<dbReference type="GO" id="GO:0016616">
    <property type="term" value="F:oxidoreductase activity, acting on the CH-OH group of donors, NAD or NADP as acceptor"/>
    <property type="evidence" value="ECO:0007669"/>
    <property type="project" value="TreeGrafter"/>
</dbReference>
<dbReference type="AlphaFoldDB" id="A0AAI8YTA8"/>
<gene>
    <name evidence="5" type="ORF">LECACI_7A001604</name>
</gene>
<evidence type="ECO:0000313" key="5">
    <source>
        <dbReference type="EMBL" id="CAK3847636.1"/>
    </source>
</evidence>
<keyword evidence="6" id="KW-1185">Reference proteome</keyword>
<sequence length="292" mass="31565">MVVGAFPLDNKIAVVTGGGSGINLSFAKLLLSSPGTKALICDLKLTSEAEELAQHNPDRLAFMRCDVSNWNDLTSIPSQVSKAFGQGAVADIWIAGAGVFEPRWSSFLYDEEEDGYKVMRINAEHPIKLTRIATRSLLRANKPGVVLLVASVAGLTGEYRAALYCASKHAVVGFTKSMAQADVDENVKVVCICPGVVSTPLWTGDEAKDVAAQFQYKDEAGIGPEEIALAMKEMVEGEEYAGGSLLKVAKGNLREKLDSQRAYDTTKPEMKAWADVCYQPIREVFGRERNGG</sequence>
<accession>A0AAI8YTA8</accession>
<dbReference type="InterPro" id="IPR002347">
    <property type="entry name" value="SDR_fam"/>
</dbReference>
<comment type="similarity">
    <text evidence="1 4">Belongs to the short-chain dehydrogenases/reductases (SDR) family.</text>
</comment>
<dbReference type="SUPFAM" id="SSF51735">
    <property type="entry name" value="NAD(P)-binding Rossmann-fold domains"/>
    <property type="match status" value="1"/>
</dbReference>
<keyword evidence="3" id="KW-0560">Oxidoreductase</keyword>
<dbReference type="PRINTS" id="PR00080">
    <property type="entry name" value="SDRFAMILY"/>
</dbReference>
<dbReference type="Gene3D" id="3.40.50.720">
    <property type="entry name" value="NAD(P)-binding Rossmann-like Domain"/>
    <property type="match status" value="1"/>
</dbReference>
<reference evidence="5" key="1">
    <citation type="submission" date="2023-11" db="EMBL/GenBank/DDBJ databases">
        <authorList>
            <person name="Alioto T."/>
            <person name="Alioto T."/>
            <person name="Gomez Garrido J."/>
        </authorList>
    </citation>
    <scope>NUCLEOTIDE SEQUENCE</scope>
</reference>
<organism evidence="5 6">
    <name type="scientific">Lecanosticta acicola</name>
    <dbReference type="NCBI Taxonomy" id="111012"/>
    <lineage>
        <taxon>Eukaryota</taxon>
        <taxon>Fungi</taxon>
        <taxon>Dikarya</taxon>
        <taxon>Ascomycota</taxon>
        <taxon>Pezizomycotina</taxon>
        <taxon>Dothideomycetes</taxon>
        <taxon>Dothideomycetidae</taxon>
        <taxon>Mycosphaerellales</taxon>
        <taxon>Mycosphaerellaceae</taxon>
        <taxon>Lecanosticta</taxon>
    </lineage>
</organism>
<dbReference type="PANTHER" id="PTHR44229:SF4">
    <property type="entry name" value="15-HYDROXYPROSTAGLANDIN DEHYDROGENASE [NAD(+)]"/>
    <property type="match status" value="1"/>
</dbReference>
<dbReference type="Proteomes" id="UP001296104">
    <property type="component" value="Unassembled WGS sequence"/>
</dbReference>
<dbReference type="PANTHER" id="PTHR44229">
    <property type="entry name" value="15-HYDROXYPROSTAGLANDIN DEHYDROGENASE [NAD(+)]"/>
    <property type="match status" value="1"/>
</dbReference>
<evidence type="ECO:0000256" key="4">
    <source>
        <dbReference type="RuleBase" id="RU000363"/>
    </source>
</evidence>